<evidence type="ECO:0000256" key="1">
    <source>
        <dbReference type="ARBA" id="ARBA00006049"/>
    </source>
</evidence>
<feature type="domain" description="EF-hand" evidence="8">
    <location>
        <begin position="148"/>
        <end position="183"/>
    </location>
</feature>
<dbReference type="Pfam" id="PF16077">
    <property type="entry name" value="Spaetzle"/>
    <property type="match status" value="1"/>
</dbReference>
<keyword evidence="5" id="KW-0106">Calcium</keyword>
<dbReference type="SUPFAM" id="SSF47473">
    <property type="entry name" value="EF-hand"/>
    <property type="match status" value="1"/>
</dbReference>
<dbReference type="InterPro" id="IPR018247">
    <property type="entry name" value="EF_Hand_1_Ca_BS"/>
</dbReference>
<dbReference type="SMART" id="SM00054">
    <property type="entry name" value="EFh"/>
    <property type="match status" value="3"/>
</dbReference>
<feature type="region of interest" description="Disordered" evidence="7">
    <location>
        <begin position="707"/>
        <end position="740"/>
    </location>
</feature>
<evidence type="ECO:0000259" key="8">
    <source>
        <dbReference type="PROSITE" id="PS50222"/>
    </source>
</evidence>
<evidence type="ECO:0000256" key="4">
    <source>
        <dbReference type="ARBA" id="ARBA00022737"/>
    </source>
</evidence>
<evidence type="ECO:0000256" key="6">
    <source>
        <dbReference type="ARBA" id="ARBA00023288"/>
    </source>
</evidence>
<dbReference type="Gene3D" id="2.10.90.10">
    <property type="entry name" value="Cystine-knot cytokines"/>
    <property type="match status" value="1"/>
</dbReference>
<dbReference type="InterPro" id="IPR029034">
    <property type="entry name" value="Cystine-knot_cytokine"/>
</dbReference>
<keyword evidence="2" id="KW-0519">Myristate</keyword>
<evidence type="ECO:0000313" key="9">
    <source>
        <dbReference type="EMBL" id="KAG9511327.1"/>
    </source>
</evidence>
<dbReference type="InterPro" id="IPR002048">
    <property type="entry name" value="EF_hand_dom"/>
</dbReference>
<keyword evidence="6" id="KW-0449">Lipoprotein</keyword>
<evidence type="ECO:0000313" key="10">
    <source>
        <dbReference type="Proteomes" id="UP000825002"/>
    </source>
</evidence>
<dbReference type="Gene3D" id="1.10.238.10">
    <property type="entry name" value="EF-hand"/>
    <property type="match status" value="1"/>
</dbReference>
<gene>
    <name evidence="9" type="primary">Frq1</name>
    <name evidence="9" type="ORF">GZH46_00106</name>
</gene>
<keyword evidence="4" id="KW-0677">Repeat</keyword>
<name>A0ABQ7SD42_9ACAR</name>
<dbReference type="InterPro" id="IPR032104">
    <property type="entry name" value="Spaetzle"/>
</dbReference>
<dbReference type="PROSITE" id="PS50222">
    <property type="entry name" value="EF_HAND_2"/>
    <property type="match status" value="3"/>
</dbReference>
<dbReference type="InterPro" id="IPR028846">
    <property type="entry name" value="Recoverin"/>
</dbReference>
<dbReference type="InterPro" id="IPR011992">
    <property type="entry name" value="EF-hand-dom_pair"/>
</dbReference>
<feature type="compositionally biased region" description="Low complexity" evidence="7">
    <location>
        <begin position="543"/>
        <end position="577"/>
    </location>
</feature>
<keyword evidence="3" id="KW-0479">Metal-binding</keyword>
<dbReference type="PROSITE" id="PS00018">
    <property type="entry name" value="EF_HAND_1"/>
    <property type="match status" value="3"/>
</dbReference>
<evidence type="ECO:0000256" key="7">
    <source>
        <dbReference type="SAM" id="MobiDB-lite"/>
    </source>
</evidence>
<evidence type="ECO:0000256" key="5">
    <source>
        <dbReference type="ARBA" id="ARBA00022837"/>
    </source>
</evidence>
<comment type="caution">
    <text evidence="9">The sequence shown here is derived from an EMBL/GenBank/DDBJ whole genome shotgun (WGS) entry which is preliminary data.</text>
</comment>
<protein>
    <submittedName>
        <fullName evidence="9">Frequenin-1</fullName>
    </submittedName>
</protein>
<feature type="domain" description="EF-hand" evidence="8">
    <location>
        <begin position="96"/>
        <end position="131"/>
    </location>
</feature>
<keyword evidence="10" id="KW-1185">Reference proteome</keyword>
<dbReference type="Proteomes" id="UP000825002">
    <property type="component" value="Unassembled WGS sequence"/>
</dbReference>
<feature type="region of interest" description="Disordered" evidence="7">
    <location>
        <begin position="543"/>
        <end position="586"/>
    </location>
</feature>
<dbReference type="EMBL" id="JAIFTH010000010">
    <property type="protein sequence ID" value="KAG9511327.1"/>
    <property type="molecule type" value="Genomic_DNA"/>
</dbReference>
<dbReference type="CDD" id="cd00051">
    <property type="entry name" value="EFh"/>
    <property type="match status" value="2"/>
</dbReference>
<dbReference type="Pfam" id="PF00036">
    <property type="entry name" value="EF-hand_1"/>
    <property type="match status" value="1"/>
</dbReference>
<dbReference type="PRINTS" id="PR00450">
    <property type="entry name" value="RECOVERIN"/>
</dbReference>
<feature type="domain" description="EF-hand" evidence="8">
    <location>
        <begin position="60"/>
        <end position="95"/>
    </location>
</feature>
<reference evidence="9 10" key="1">
    <citation type="submission" date="2020-10" db="EMBL/GenBank/DDBJ databases">
        <authorList>
            <person name="Klimov P.B."/>
            <person name="Dyachkov S.M."/>
            <person name="Chetverikov P.E."/>
        </authorList>
    </citation>
    <scope>NUCLEOTIDE SEQUENCE [LARGE SCALE GENOMIC DNA]</scope>
    <source>
        <strain evidence="9">BMOC 18-1129-001#AD2665</strain>
        <tissue evidence="9">Entire mites</tissue>
    </source>
</reference>
<sequence length="740" mass="83945">MGKSNSKLSLDVIEKLKQDTYFSEREIRRWYKGFRKDCPNGQLTEPGFLRIYKQFFPQGDPSKFARACFRVFDQNHDGSIEFEEFMKALSVTSRGSLEEKLTWAFKLYDVDNDGYITRDEMYDIVGAIYEMLGSTPAVTPDAASNDESPRVRVDRIFELLDQNRDNKLSLQEFKEGSEQDPKIVQALSLYAPNDIDLLIINRTTIAGSRKMSSNKMQTQLFESEAIKTTPVKCRGRRNGNCWLYRRQPHWLFKLALLSMLCYNNNNKVLINGQVTASAPQTTRGFACIRRNHQIFCPNPNQVNLKKAASDSSSFSLSEMRNDTEKIVQQLGSTSTSKRTANPRECSSLNCNNKRQQTATIMEPVANFYAYLPHRSSHSNHKHKHDNNADQHQHQFYENDAHEHLIVDVPHHEFHPNNEQLHEAPVVQRVKRDDIHEFIEENKSLMKRMFGVEPPPPFDDHPSSSIVMSRWSLYPWSTESNAHNVASVASESKSASAAAPTNDIRMVVNNANNHNNNSVDNYSMQTDRTIISLASEYSSDEQRAAMSSAATTTANASITTAQRIRRSPSSSSSSSSSSLTNDNAPSFAAHQPRVDSCESILEVVTPYWATNSAGKIRAVVNSQHMQQAIQQEICQATTTRRCHGDCGCEQKYKWHRLLAYDPEESCKGIFMDWFLFPSNCVCRCTVTSDLLTLPQSPNISPVSARLSLPSANTRHQSKSTQQLRSQRVTRMENAKSIRQQH</sequence>
<dbReference type="PANTHER" id="PTHR23055:SF198">
    <property type="entry name" value="NEURONAL CALCIUM SENSOR 1"/>
    <property type="match status" value="1"/>
</dbReference>
<feature type="compositionally biased region" description="Polar residues" evidence="7">
    <location>
        <begin position="708"/>
        <end position="727"/>
    </location>
</feature>
<dbReference type="PANTHER" id="PTHR23055">
    <property type="entry name" value="CALCIUM BINDING PROTEINS"/>
    <property type="match status" value="1"/>
</dbReference>
<dbReference type="Pfam" id="PF13499">
    <property type="entry name" value="EF-hand_7"/>
    <property type="match status" value="1"/>
</dbReference>
<dbReference type="SUPFAM" id="SSF57501">
    <property type="entry name" value="Cystine-knot cytokines"/>
    <property type="match status" value="1"/>
</dbReference>
<evidence type="ECO:0000256" key="3">
    <source>
        <dbReference type="ARBA" id="ARBA00022723"/>
    </source>
</evidence>
<evidence type="ECO:0000256" key="2">
    <source>
        <dbReference type="ARBA" id="ARBA00022707"/>
    </source>
</evidence>
<organism evidence="9 10">
    <name type="scientific">Fragariocoptes setiger</name>
    <dbReference type="NCBI Taxonomy" id="1670756"/>
    <lineage>
        <taxon>Eukaryota</taxon>
        <taxon>Metazoa</taxon>
        <taxon>Ecdysozoa</taxon>
        <taxon>Arthropoda</taxon>
        <taxon>Chelicerata</taxon>
        <taxon>Arachnida</taxon>
        <taxon>Acari</taxon>
        <taxon>Acariformes</taxon>
        <taxon>Trombidiformes</taxon>
        <taxon>Prostigmata</taxon>
        <taxon>Eupodina</taxon>
        <taxon>Eriophyoidea</taxon>
        <taxon>Phytoptidae</taxon>
        <taxon>Fragariocoptes</taxon>
    </lineage>
</organism>
<accession>A0ABQ7SD42</accession>
<proteinExistence type="inferred from homology"/>
<comment type="similarity">
    <text evidence="1">Belongs to the recoverin family.</text>
</comment>